<dbReference type="InterPro" id="IPR036291">
    <property type="entry name" value="NAD(P)-bd_dom_sf"/>
</dbReference>
<evidence type="ECO:0000259" key="5">
    <source>
        <dbReference type="Pfam" id="PF00389"/>
    </source>
</evidence>
<name>A0A1M5BMU3_9CLOT</name>
<dbReference type="Proteomes" id="UP000184245">
    <property type="component" value="Unassembled WGS sequence"/>
</dbReference>
<dbReference type="InterPro" id="IPR050857">
    <property type="entry name" value="D-2-hydroxyacid_DH"/>
</dbReference>
<dbReference type="PANTHER" id="PTHR42789">
    <property type="entry name" value="D-ISOMER SPECIFIC 2-HYDROXYACID DEHYDROGENASE FAMILY PROTEIN (AFU_ORTHOLOGUE AFUA_6G10090)"/>
    <property type="match status" value="1"/>
</dbReference>
<evidence type="ECO:0000259" key="6">
    <source>
        <dbReference type="Pfam" id="PF02826"/>
    </source>
</evidence>
<accession>A0A1M5BMU3</accession>
<keyword evidence="3" id="KW-0520">NAD</keyword>
<dbReference type="Gene3D" id="3.40.50.720">
    <property type="entry name" value="NAD(P)-binding Rossmann-like Domain"/>
    <property type="match status" value="2"/>
</dbReference>
<keyword evidence="2 4" id="KW-0560">Oxidoreductase</keyword>
<gene>
    <name evidence="7" type="ORF">SAMN02745158_03729</name>
</gene>
<dbReference type="CDD" id="cd12171">
    <property type="entry name" value="2-Hacid_dh_10"/>
    <property type="match status" value="1"/>
</dbReference>
<dbReference type="GO" id="GO:0047545">
    <property type="term" value="F:(S)-2-hydroxyglutarate dehydrogenase activity"/>
    <property type="evidence" value="ECO:0007669"/>
    <property type="project" value="UniProtKB-ARBA"/>
</dbReference>
<comment type="similarity">
    <text evidence="1 4">Belongs to the D-isomer specific 2-hydroxyacid dehydrogenase family.</text>
</comment>
<organism evidence="7 8">
    <name type="scientific">Lactonifactor longoviformis DSM 17459</name>
    <dbReference type="NCBI Taxonomy" id="1122155"/>
    <lineage>
        <taxon>Bacteria</taxon>
        <taxon>Bacillati</taxon>
        <taxon>Bacillota</taxon>
        <taxon>Clostridia</taxon>
        <taxon>Eubacteriales</taxon>
        <taxon>Clostridiaceae</taxon>
        <taxon>Lactonifactor</taxon>
    </lineage>
</organism>
<sequence>MKIVNIGDVLLRPEMMEKALVGFERYKEKESFFFGPSTQSEMRAYIKHMEAVGSRCVPLPPEILEACRDADVLQVHQGPVPSEIFETAGKLKLVLVNRGGIENIDMEAACRAGVPVLANPAHNANSVAELTIGLMIAETRNIGRCHASMSVLHKWRETCPNSGRCHELKGRTVGLVGFGTIGRIVAQLLQAFQVHLLVYDPYIEPEKIAAVGGTSVSLEMLLQNSDIVSLHARVSESTRGMMGEAEFRMMKPTAVFINTARAPLVDTDALYKALREQWITGAALDSYHIEPIPEDDRFLRLDNVTFCCHKGGDTVESFENSPYMVLSEAERFFGGELPRFLMNPQVLKDRGISGCEEKEG</sequence>
<dbReference type="PANTHER" id="PTHR42789:SF1">
    <property type="entry name" value="D-ISOMER SPECIFIC 2-HYDROXYACID DEHYDROGENASE FAMILY PROTEIN (AFU_ORTHOLOGUE AFUA_6G10090)"/>
    <property type="match status" value="1"/>
</dbReference>
<dbReference type="FunFam" id="3.40.50.720:FF:000041">
    <property type="entry name" value="D-3-phosphoglycerate dehydrogenase"/>
    <property type="match status" value="1"/>
</dbReference>
<feature type="domain" description="D-isomer specific 2-hydroxyacid dehydrogenase catalytic" evidence="5">
    <location>
        <begin position="42"/>
        <end position="342"/>
    </location>
</feature>
<feature type="domain" description="D-isomer specific 2-hydroxyacid dehydrogenase NAD-binding" evidence="6">
    <location>
        <begin position="132"/>
        <end position="310"/>
    </location>
</feature>
<proteinExistence type="inferred from homology"/>
<protein>
    <submittedName>
        <fullName evidence="7">D-3-phosphoglycerate dehydrogenase</fullName>
    </submittedName>
</protein>
<evidence type="ECO:0000313" key="7">
    <source>
        <dbReference type="EMBL" id="SHF43720.1"/>
    </source>
</evidence>
<dbReference type="RefSeq" id="WP_072854309.1">
    <property type="nucleotide sequence ID" value="NZ_FQVI01000028.1"/>
</dbReference>
<dbReference type="SUPFAM" id="SSF52283">
    <property type="entry name" value="Formate/glycerate dehydrogenase catalytic domain-like"/>
    <property type="match status" value="1"/>
</dbReference>
<dbReference type="OrthoDB" id="9805416at2"/>
<dbReference type="Pfam" id="PF02826">
    <property type="entry name" value="2-Hacid_dh_C"/>
    <property type="match status" value="1"/>
</dbReference>
<dbReference type="SUPFAM" id="SSF51735">
    <property type="entry name" value="NAD(P)-binding Rossmann-fold domains"/>
    <property type="match status" value="1"/>
</dbReference>
<keyword evidence="8" id="KW-1185">Reference proteome</keyword>
<dbReference type="AlphaFoldDB" id="A0A1M5BMU3"/>
<dbReference type="GO" id="GO:0006564">
    <property type="term" value="P:L-serine biosynthetic process"/>
    <property type="evidence" value="ECO:0007669"/>
    <property type="project" value="UniProtKB-ARBA"/>
</dbReference>
<dbReference type="GO" id="GO:0051287">
    <property type="term" value="F:NAD binding"/>
    <property type="evidence" value="ECO:0007669"/>
    <property type="project" value="InterPro"/>
</dbReference>
<evidence type="ECO:0000313" key="8">
    <source>
        <dbReference type="Proteomes" id="UP000184245"/>
    </source>
</evidence>
<evidence type="ECO:0000256" key="1">
    <source>
        <dbReference type="ARBA" id="ARBA00005854"/>
    </source>
</evidence>
<dbReference type="EMBL" id="FQVI01000028">
    <property type="protein sequence ID" value="SHF43720.1"/>
    <property type="molecule type" value="Genomic_DNA"/>
</dbReference>
<evidence type="ECO:0000256" key="3">
    <source>
        <dbReference type="ARBA" id="ARBA00023027"/>
    </source>
</evidence>
<evidence type="ECO:0000256" key="4">
    <source>
        <dbReference type="RuleBase" id="RU003719"/>
    </source>
</evidence>
<dbReference type="InterPro" id="IPR006140">
    <property type="entry name" value="D-isomer_DH_NAD-bd"/>
</dbReference>
<dbReference type="InterPro" id="IPR006139">
    <property type="entry name" value="D-isomer_2_OHA_DH_cat_dom"/>
</dbReference>
<reference evidence="7 8" key="1">
    <citation type="submission" date="2016-11" db="EMBL/GenBank/DDBJ databases">
        <authorList>
            <person name="Jaros S."/>
            <person name="Januszkiewicz K."/>
            <person name="Wedrychowicz H."/>
        </authorList>
    </citation>
    <scope>NUCLEOTIDE SEQUENCE [LARGE SCALE GENOMIC DNA]</scope>
    <source>
        <strain evidence="7 8">DSM 17459</strain>
    </source>
</reference>
<evidence type="ECO:0000256" key="2">
    <source>
        <dbReference type="ARBA" id="ARBA00023002"/>
    </source>
</evidence>
<dbReference type="Pfam" id="PF00389">
    <property type="entry name" value="2-Hacid_dh"/>
    <property type="match status" value="1"/>
</dbReference>
<dbReference type="STRING" id="1122155.SAMN02745158_03729"/>
<dbReference type="GO" id="GO:0004617">
    <property type="term" value="F:phosphoglycerate dehydrogenase activity"/>
    <property type="evidence" value="ECO:0007669"/>
    <property type="project" value="UniProtKB-ARBA"/>
</dbReference>